<dbReference type="InterPro" id="IPR011075">
    <property type="entry name" value="TetR_C"/>
</dbReference>
<keyword evidence="2 4" id="KW-0238">DNA-binding</keyword>
<evidence type="ECO:0000259" key="5">
    <source>
        <dbReference type="PROSITE" id="PS50977"/>
    </source>
</evidence>
<evidence type="ECO:0000313" key="7">
    <source>
        <dbReference type="Proteomes" id="UP000323257"/>
    </source>
</evidence>
<dbReference type="Pfam" id="PF16925">
    <property type="entry name" value="TetR_C_13"/>
    <property type="match status" value="1"/>
</dbReference>
<dbReference type="OrthoDB" id="9814200at2"/>
<dbReference type="Pfam" id="PF00440">
    <property type="entry name" value="TetR_N"/>
    <property type="match status" value="1"/>
</dbReference>
<evidence type="ECO:0000256" key="3">
    <source>
        <dbReference type="ARBA" id="ARBA00023163"/>
    </source>
</evidence>
<feature type="domain" description="HTH tetR-type" evidence="5">
    <location>
        <begin position="5"/>
        <end position="65"/>
    </location>
</feature>
<dbReference type="InterPro" id="IPR023772">
    <property type="entry name" value="DNA-bd_HTH_TetR-type_CS"/>
</dbReference>
<proteinExistence type="predicted"/>
<organism evidence="6 7">
    <name type="scientific">Paenibacillus methanolicus</name>
    <dbReference type="NCBI Taxonomy" id="582686"/>
    <lineage>
        <taxon>Bacteria</taxon>
        <taxon>Bacillati</taxon>
        <taxon>Bacillota</taxon>
        <taxon>Bacilli</taxon>
        <taxon>Bacillales</taxon>
        <taxon>Paenibacillaceae</taxon>
        <taxon>Paenibacillus</taxon>
    </lineage>
</organism>
<dbReference type="InterPro" id="IPR036271">
    <property type="entry name" value="Tet_transcr_reg_TetR-rel_C_sf"/>
</dbReference>
<name>A0A5S5C7P0_9BACL</name>
<dbReference type="SUPFAM" id="SSF48498">
    <property type="entry name" value="Tetracyclin repressor-like, C-terminal domain"/>
    <property type="match status" value="1"/>
</dbReference>
<sequence length="200" mass="21694">MKKGEKTREHIIQKAAELFNQRGYAGSSMNDIIAQTGIQKGGIYRHFDSKDDIAFAAYDYAAGVVGRRFAEEVAKETSAAGKLLAHFRVYADAAHNPPFIGGCPLQNTAVESDDTHQLLREKAQAGLAISLDGITAIILSGIESGEFRPDLNAEALASFTLSLLEGGIMLSRLEGSNRHMETNTAAFVAYLEQSCLRRDT</sequence>
<dbReference type="Gene3D" id="1.10.357.10">
    <property type="entry name" value="Tetracycline Repressor, domain 2"/>
    <property type="match status" value="1"/>
</dbReference>
<keyword evidence="7" id="KW-1185">Reference proteome</keyword>
<dbReference type="RefSeq" id="WP_148929374.1">
    <property type="nucleotide sequence ID" value="NZ_VNHS01000004.1"/>
</dbReference>
<dbReference type="PROSITE" id="PS50977">
    <property type="entry name" value="HTH_TETR_2"/>
    <property type="match status" value="1"/>
</dbReference>
<dbReference type="InterPro" id="IPR001647">
    <property type="entry name" value="HTH_TetR"/>
</dbReference>
<dbReference type="PROSITE" id="PS01081">
    <property type="entry name" value="HTH_TETR_1"/>
    <property type="match status" value="1"/>
</dbReference>
<dbReference type="PRINTS" id="PR00455">
    <property type="entry name" value="HTHTETR"/>
</dbReference>
<dbReference type="SUPFAM" id="SSF46689">
    <property type="entry name" value="Homeodomain-like"/>
    <property type="match status" value="1"/>
</dbReference>
<reference evidence="6 7" key="1">
    <citation type="submission" date="2019-07" db="EMBL/GenBank/DDBJ databases">
        <title>Genomic Encyclopedia of Type Strains, Phase III (KMG-III): the genomes of soil and plant-associated and newly described type strains.</title>
        <authorList>
            <person name="Whitman W."/>
        </authorList>
    </citation>
    <scope>NUCLEOTIDE SEQUENCE [LARGE SCALE GENOMIC DNA]</scope>
    <source>
        <strain evidence="6 7">BL24</strain>
    </source>
</reference>
<keyword evidence="3" id="KW-0804">Transcription</keyword>
<dbReference type="PANTHER" id="PTHR47506">
    <property type="entry name" value="TRANSCRIPTIONAL REGULATORY PROTEIN"/>
    <property type="match status" value="1"/>
</dbReference>
<protein>
    <submittedName>
        <fullName evidence="6">AcrR family transcriptional regulator</fullName>
    </submittedName>
</protein>
<keyword evidence="1" id="KW-0805">Transcription regulation</keyword>
<dbReference type="Proteomes" id="UP000323257">
    <property type="component" value="Unassembled WGS sequence"/>
</dbReference>
<evidence type="ECO:0000256" key="2">
    <source>
        <dbReference type="ARBA" id="ARBA00023125"/>
    </source>
</evidence>
<dbReference type="InterPro" id="IPR009057">
    <property type="entry name" value="Homeodomain-like_sf"/>
</dbReference>
<dbReference type="AlphaFoldDB" id="A0A5S5C7P0"/>
<evidence type="ECO:0000313" key="6">
    <source>
        <dbReference type="EMBL" id="TYP75431.1"/>
    </source>
</evidence>
<dbReference type="GO" id="GO:0003677">
    <property type="term" value="F:DNA binding"/>
    <property type="evidence" value="ECO:0007669"/>
    <property type="project" value="UniProtKB-UniRule"/>
</dbReference>
<gene>
    <name evidence="6" type="ORF">BCM02_104108</name>
</gene>
<accession>A0A5S5C7P0</accession>
<feature type="DNA-binding region" description="H-T-H motif" evidence="4">
    <location>
        <begin position="28"/>
        <end position="47"/>
    </location>
</feature>
<comment type="caution">
    <text evidence="6">The sequence shown here is derived from an EMBL/GenBank/DDBJ whole genome shotgun (WGS) entry which is preliminary data.</text>
</comment>
<dbReference type="EMBL" id="VNHS01000004">
    <property type="protein sequence ID" value="TYP75431.1"/>
    <property type="molecule type" value="Genomic_DNA"/>
</dbReference>
<evidence type="ECO:0000256" key="1">
    <source>
        <dbReference type="ARBA" id="ARBA00023015"/>
    </source>
</evidence>
<dbReference type="PANTHER" id="PTHR47506:SF3">
    <property type="entry name" value="HTH-TYPE TRANSCRIPTIONAL REGULATOR LMRA"/>
    <property type="match status" value="1"/>
</dbReference>
<evidence type="ECO:0000256" key="4">
    <source>
        <dbReference type="PROSITE-ProRule" id="PRU00335"/>
    </source>
</evidence>